<dbReference type="GO" id="GO:0016740">
    <property type="term" value="F:transferase activity"/>
    <property type="evidence" value="ECO:0007669"/>
    <property type="project" value="UniProtKB-KW"/>
</dbReference>
<organism evidence="1 2">
    <name type="scientific">Vibrio metoecus</name>
    <dbReference type="NCBI Taxonomy" id="1481663"/>
    <lineage>
        <taxon>Bacteria</taxon>
        <taxon>Pseudomonadati</taxon>
        <taxon>Pseudomonadota</taxon>
        <taxon>Gammaproteobacteria</taxon>
        <taxon>Vibrionales</taxon>
        <taxon>Vibrionaceae</taxon>
        <taxon>Vibrio</taxon>
    </lineage>
</organism>
<evidence type="ECO:0000313" key="2">
    <source>
        <dbReference type="Proteomes" id="UP000216173"/>
    </source>
</evidence>
<comment type="caution">
    <text evidence="1">The sequence shown here is derived from an EMBL/GenBank/DDBJ whole genome shotgun (WGS) entry which is preliminary data.</text>
</comment>
<protein>
    <submittedName>
        <fullName evidence="1">GNAT family N-acetyltransferase</fullName>
    </submittedName>
</protein>
<accession>A0A271VMA8</accession>
<reference evidence="2" key="1">
    <citation type="submission" date="2017-07" db="EMBL/GenBank/DDBJ databases">
        <authorList>
            <person name="Boucher Y."/>
            <person name="Orata F.D."/>
        </authorList>
    </citation>
    <scope>NUCLEOTIDE SEQUENCE [LARGE SCALE GENOMIC DNA]</scope>
    <source>
        <strain evidence="2">OYP9E10</strain>
    </source>
</reference>
<proteinExistence type="predicted"/>
<gene>
    <name evidence="1" type="ORF">CGU03_17515</name>
</gene>
<sequence length="27" mass="3194">MKVIEASVSNLDEIAILFDAYRQFYEQ</sequence>
<name>A0A271VMA8_VIBMT</name>
<feature type="non-terminal residue" evidence="1">
    <location>
        <position position="27"/>
    </location>
</feature>
<dbReference type="Proteomes" id="UP000216173">
    <property type="component" value="Unassembled WGS sequence"/>
</dbReference>
<evidence type="ECO:0000313" key="1">
    <source>
        <dbReference type="EMBL" id="PAR19176.1"/>
    </source>
</evidence>
<keyword evidence="1" id="KW-0808">Transferase</keyword>
<dbReference type="AlphaFoldDB" id="A0A271VMA8"/>
<dbReference type="EMBL" id="NMSH01000059">
    <property type="protein sequence ID" value="PAR19176.1"/>
    <property type="molecule type" value="Genomic_DNA"/>
</dbReference>